<dbReference type="OrthoDB" id="4841998at2759"/>
<name>A0A135U5W2_9PEZI</name>
<evidence type="ECO:0000256" key="1">
    <source>
        <dbReference type="ARBA" id="ARBA00004123"/>
    </source>
</evidence>
<reference evidence="4 5" key="1">
    <citation type="submission" date="2014-02" db="EMBL/GenBank/DDBJ databases">
        <title>The genome sequence of Colletotrichum salicis CBS 607.94.</title>
        <authorList>
            <person name="Baroncelli R."/>
            <person name="Thon M.R."/>
        </authorList>
    </citation>
    <scope>NUCLEOTIDE SEQUENCE [LARGE SCALE GENOMIC DNA]</scope>
    <source>
        <strain evidence="4 5">CBS 607.94</strain>
    </source>
</reference>
<dbReference type="Gene3D" id="1.20.5.170">
    <property type="match status" value="1"/>
</dbReference>
<organism evidence="4 5">
    <name type="scientific">Colletotrichum salicis</name>
    <dbReference type="NCBI Taxonomy" id="1209931"/>
    <lineage>
        <taxon>Eukaryota</taxon>
        <taxon>Fungi</taxon>
        <taxon>Dikarya</taxon>
        <taxon>Ascomycota</taxon>
        <taxon>Pezizomycotina</taxon>
        <taxon>Sordariomycetes</taxon>
        <taxon>Hypocreomycetidae</taxon>
        <taxon>Glomerellales</taxon>
        <taxon>Glomerellaceae</taxon>
        <taxon>Colletotrichum</taxon>
        <taxon>Colletotrichum acutatum species complex</taxon>
    </lineage>
</organism>
<sequence>MDSTSPELPPYAMPVDFSSMIGTTPYDIIAAQFASRINSNENGYCTPTSLWSSPQSPTSSIDHSKAGDSHDDAHSPTSGSEESSKTAQKGRRGNRYKNCSESVLSKRRAQNRANQRAYRKRKESRLEELQAQIQDMSQKNDALCCAYRLLANECCRLRASQQMSAAAAAAVAGQGAPAWDLMSNTTSNNGAGSLALDMSALDAYRIVPPPVSTSSPVPESYLDYPESPDKLWSPIDRESSGRGEWIVGIGI</sequence>
<feature type="compositionally biased region" description="Polar residues" evidence="3">
    <location>
        <begin position="75"/>
        <end position="87"/>
    </location>
</feature>
<accession>A0A135U5W2</accession>
<dbReference type="CDD" id="cd14688">
    <property type="entry name" value="bZIP_YAP"/>
    <property type="match status" value="1"/>
</dbReference>
<evidence type="ECO:0000313" key="4">
    <source>
        <dbReference type="EMBL" id="KXH55765.1"/>
    </source>
</evidence>
<dbReference type="STRING" id="1209931.A0A135U5W2"/>
<evidence type="ECO:0000313" key="5">
    <source>
        <dbReference type="Proteomes" id="UP000070121"/>
    </source>
</evidence>
<dbReference type="InterPro" id="IPR046347">
    <property type="entry name" value="bZIP_sf"/>
</dbReference>
<feature type="region of interest" description="Disordered" evidence="3">
    <location>
        <begin position="48"/>
        <end position="123"/>
    </location>
</feature>
<dbReference type="Proteomes" id="UP000070121">
    <property type="component" value="Unassembled WGS sequence"/>
</dbReference>
<evidence type="ECO:0000256" key="2">
    <source>
        <dbReference type="ARBA" id="ARBA00023242"/>
    </source>
</evidence>
<dbReference type="InterPro" id="IPR050936">
    <property type="entry name" value="AP-1-like"/>
</dbReference>
<keyword evidence="2" id="KW-0539">Nucleus</keyword>
<feature type="compositionally biased region" description="Low complexity" evidence="3">
    <location>
        <begin position="48"/>
        <end position="60"/>
    </location>
</feature>
<comment type="caution">
    <text evidence="4">The sequence shown here is derived from an EMBL/GenBank/DDBJ whole genome shotgun (WGS) entry which is preliminary data.</text>
</comment>
<feature type="compositionally biased region" description="Basic and acidic residues" evidence="3">
    <location>
        <begin position="62"/>
        <end position="74"/>
    </location>
</feature>
<dbReference type="SUPFAM" id="SSF57959">
    <property type="entry name" value="Leucine zipper domain"/>
    <property type="match status" value="1"/>
</dbReference>
<dbReference type="GO" id="GO:0001228">
    <property type="term" value="F:DNA-binding transcription activator activity, RNA polymerase II-specific"/>
    <property type="evidence" value="ECO:0007669"/>
    <property type="project" value="TreeGrafter"/>
</dbReference>
<dbReference type="GO" id="GO:0090575">
    <property type="term" value="C:RNA polymerase II transcription regulator complex"/>
    <property type="evidence" value="ECO:0007669"/>
    <property type="project" value="TreeGrafter"/>
</dbReference>
<comment type="subcellular location">
    <subcellularLocation>
        <location evidence="1">Nucleus</location>
    </subcellularLocation>
</comment>
<dbReference type="GO" id="GO:0000976">
    <property type="term" value="F:transcription cis-regulatory region binding"/>
    <property type="evidence" value="ECO:0007669"/>
    <property type="project" value="InterPro"/>
</dbReference>
<evidence type="ECO:0008006" key="6">
    <source>
        <dbReference type="Google" id="ProtNLM"/>
    </source>
</evidence>
<evidence type="ECO:0000256" key="3">
    <source>
        <dbReference type="SAM" id="MobiDB-lite"/>
    </source>
</evidence>
<keyword evidence="5" id="KW-1185">Reference proteome</keyword>
<dbReference type="AlphaFoldDB" id="A0A135U5W2"/>
<dbReference type="EMBL" id="JFFI01001693">
    <property type="protein sequence ID" value="KXH55765.1"/>
    <property type="molecule type" value="Genomic_DNA"/>
</dbReference>
<protein>
    <recommendedName>
        <fullName evidence="6">BZIP domain-containing protein</fullName>
    </recommendedName>
</protein>
<dbReference type="PANTHER" id="PTHR40621">
    <property type="entry name" value="TRANSCRIPTION FACTOR KAPC-RELATED"/>
    <property type="match status" value="1"/>
</dbReference>
<gene>
    <name evidence="4" type="ORF">CSAL01_08178</name>
</gene>
<dbReference type="PANTHER" id="PTHR40621:SF6">
    <property type="entry name" value="AP-1-LIKE TRANSCRIPTION FACTOR YAP1-RELATED"/>
    <property type="match status" value="1"/>
</dbReference>
<proteinExistence type="predicted"/>